<name>A0ABU7KAK0_9ACTN</name>
<evidence type="ECO:0008006" key="5">
    <source>
        <dbReference type="Google" id="ProtNLM"/>
    </source>
</evidence>
<feature type="transmembrane region" description="Helical" evidence="2">
    <location>
        <begin position="16"/>
        <end position="37"/>
    </location>
</feature>
<feature type="transmembrane region" description="Helical" evidence="2">
    <location>
        <begin position="213"/>
        <end position="235"/>
    </location>
</feature>
<keyword evidence="2" id="KW-1133">Transmembrane helix</keyword>
<proteinExistence type="predicted"/>
<comment type="caution">
    <text evidence="3">The sequence shown here is derived from an EMBL/GenBank/DDBJ whole genome shotgun (WGS) entry which is preliminary data.</text>
</comment>
<evidence type="ECO:0000313" key="4">
    <source>
        <dbReference type="Proteomes" id="UP001356095"/>
    </source>
</evidence>
<feature type="transmembrane region" description="Helical" evidence="2">
    <location>
        <begin position="64"/>
        <end position="85"/>
    </location>
</feature>
<keyword evidence="2" id="KW-0812">Transmembrane</keyword>
<dbReference type="Proteomes" id="UP001356095">
    <property type="component" value="Unassembled WGS sequence"/>
</dbReference>
<keyword evidence="2" id="KW-0472">Membrane</keyword>
<evidence type="ECO:0000256" key="2">
    <source>
        <dbReference type="SAM" id="Phobius"/>
    </source>
</evidence>
<feature type="compositionally biased region" description="Low complexity" evidence="1">
    <location>
        <begin position="313"/>
        <end position="342"/>
    </location>
</feature>
<organism evidence="3 4">
    <name type="scientific">Nocardiopsis codii</name>
    <dbReference type="NCBI Taxonomy" id="3065942"/>
    <lineage>
        <taxon>Bacteria</taxon>
        <taxon>Bacillati</taxon>
        <taxon>Actinomycetota</taxon>
        <taxon>Actinomycetes</taxon>
        <taxon>Streptosporangiales</taxon>
        <taxon>Nocardiopsidaceae</taxon>
        <taxon>Nocardiopsis</taxon>
    </lineage>
</organism>
<evidence type="ECO:0000313" key="3">
    <source>
        <dbReference type="EMBL" id="MEE2038577.1"/>
    </source>
</evidence>
<evidence type="ECO:0000256" key="1">
    <source>
        <dbReference type="SAM" id="MobiDB-lite"/>
    </source>
</evidence>
<dbReference type="RefSeq" id="WP_330092348.1">
    <property type="nucleotide sequence ID" value="NZ_JAUZMY010000013.1"/>
</dbReference>
<reference evidence="3 4" key="1">
    <citation type="submission" date="2023-08" db="EMBL/GenBank/DDBJ databases">
        <authorList>
            <person name="Girao M."/>
            <person name="Carvalho M.F."/>
        </authorList>
    </citation>
    <scope>NUCLEOTIDE SEQUENCE [LARGE SCALE GENOMIC DNA]</scope>
    <source>
        <strain evidence="3 4">CT-R113</strain>
    </source>
</reference>
<dbReference type="EMBL" id="JAUZMY010000013">
    <property type="protein sequence ID" value="MEE2038577.1"/>
    <property type="molecule type" value="Genomic_DNA"/>
</dbReference>
<sequence>MGGLLTELGARLTERWVSALALPGALYLAVALAAYLLGWDRAWDAGHLVAEITRWAENPRVDTFGGQAVVFAAVLAGSSAVGLLAQGTGRLVESLWTAADWHRWPPPLRGWTVRWVESRRRRWDRLRGEVERTRAADDAEGRDGEVAFVSAYDRMARLSPERPERPTWAGDRIGAVRTRLDRDHDADLAVLWPHLWLVLPEEVRLEVTEARDALARATGLAAWALLYLPLAAWWYPAALVSAVLAAIARWRTRAAAETYATLVEASVRLHAVDLADHVGVCHEGRFDRDLGERLTLRLRASMPPPPPDGGSGSAAASGGPGASPAPAAPSDGTATDPDGQAH</sequence>
<gene>
    <name evidence="3" type="ORF">Q8791_15235</name>
</gene>
<feature type="region of interest" description="Disordered" evidence="1">
    <location>
        <begin position="299"/>
        <end position="342"/>
    </location>
</feature>
<accession>A0ABU7KAK0</accession>
<protein>
    <recommendedName>
        <fullName evidence="5">Vegetative cell wall protein gp1</fullName>
    </recommendedName>
</protein>
<keyword evidence="4" id="KW-1185">Reference proteome</keyword>